<sequence>MASSSNNDASMWLKLFSAANIPTKLAVHYARLFVEQRIQKSMLPELDKPTLREIGITAIGDQIAILKQIKAFNEMETEKVTLNSLRADAVAKQRAKISAAGPSNAAARAKTAAAALSSASATKKTIRLGRPPVSSGSETDGMNEPSPPKRGKIAPDFDVIYHVKMPVGTTPKTRQLLQHVASLKAHGIQPGRLESGVRRSGQPVAAKSTVFCRLGAAAGPETDVLQSVYKRPSARPASPEVTSTTGFDDEFDHEYEAHDPNSTLASDRLNRKKSALSRLGGKTEHSTSSVIASTHLLNRAKLTAVKRTTIGRNIASQSQTVTVRLNANPTATTATMIRKLQPLSSGLSGRLGGGGGGGSAPLEPSVKARLGVHTAPAISSALAPKPRKPTGIQARLG</sequence>
<dbReference type="InterPro" id="IPR013761">
    <property type="entry name" value="SAM/pointed_sf"/>
</dbReference>
<protein>
    <submittedName>
        <fullName evidence="4">SAM domain-containing protein</fullName>
    </submittedName>
</protein>
<evidence type="ECO:0000313" key="4">
    <source>
        <dbReference type="WBParaSite" id="PSAMB.scaffold633size45117.g7605.t1"/>
    </source>
</evidence>
<evidence type="ECO:0000259" key="2">
    <source>
        <dbReference type="PROSITE" id="PS50105"/>
    </source>
</evidence>
<proteinExistence type="predicted"/>
<reference evidence="4" key="1">
    <citation type="submission" date="2022-11" db="UniProtKB">
        <authorList>
            <consortium name="WormBaseParasite"/>
        </authorList>
    </citation>
    <scope>IDENTIFICATION</scope>
</reference>
<dbReference type="PANTHER" id="PTHR21359">
    <property type="entry name" value="DUF5577 DOMAIN-CONTAINING PROTEIN"/>
    <property type="match status" value="1"/>
</dbReference>
<keyword evidence="3" id="KW-1185">Reference proteome</keyword>
<dbReference type="Pfam" id="PF18017">
    <property type="entry name" value="SAM_4"/>
    <property type="match status" value="1"/>
</dbReference>
<organism evidence="3 4">
    <name type="scientific">Plectus sambesii</name>
    <dbReference type="NCBI Taxonomy" id="2011161"/>
    <lineage>
        <taxon>Eukaryota</taxon>
        <taxon>Metazoa</taxon>
        <taxon>Ecdysozoa</taxon>
        <taxon>Nematoda</taxon>
        <taxon>Chromadorea</taxon>
        <taxon>Plectida</taxon>
        <taxon>Plectina</taxon>
        <taxon>Plectoidea</taxon>
        <taxon>Plectidae</taxon>
        <taxon>Plectus</taxon>
    </lineage>
</organism>
<dbReference type="AlphaFoldDB" id="A0A914X7H2"/>
<dbReference type="PROSITE" id="PS50105">
    <property type="entry name" value="SAM_DOMAIN"/>
    <property type="match status" value="1"/>
</dbReference>
<dbReference type="PANTHER" id="PTHR21359:SF1">
    <property type="entry name" value="DUF5577 DOMAIN-CONTAINING PROTEIN"/>
    <property type="match status" value="1"/>
</dbReference>
<evidence type="ECO:0000256" key="1">
    <source>
        <dbReference type="SAM" id="MobiDB-lite"/>
    </source>
</evidence>
<feature type="domain" description="SAM" evidence="2">
    <location>
        <begin position="4"/>
        <end position="75"/>
    </location>
</feature>
<name>A0A914X7H2_9BILA</name>
<dbReference type="GO" id="GO:0005634">
    <property type="term" value="C:nucleus"/>
    <property type="evidence" value="ECO:0007669"/>
    <property type="project" value="TreeGrafter"/>
</dbReference>
<dbReference type="Proteomes" id="UP000887566">
    <property type="component" value="Unplaced"/>
</dbReference>
<feature type="region of interest" description="Disordered" evidence="1">
    <location>
        <begin position="377"/>
        <end position="397"/>
    </location>
</feature>
<dbReference type="SUPFAM" id="SSF47769">
    <property type="entry name" value="SAM/Pointed domain"/>
    <property type="match status" value="1"/>
</dbReference>
<accession>A0A914X7H2</accession>
<dbReference type="InterPro" id="IPR039161">
    <property type="entry name" value="C19orf47-like"/>
</dbReference>
<dbReference type="WBParaSite" id="PSAMB.scaffold633size45117.g7605.t1">
    <property type="protein sequence ID" value="PSAMB.scaffold633size45117.g7605.t1"/>
    <property type="gene ID" value="PSAMB.scaffold633size45117.g7605"/>
</dbReference>
<dbReference type="Gene3D" id="1.10.150.50">
    <property type="entry name" value="Transcription Factor, Ets-1"/>
    <property type="match status" value="1"/>
</dbReference>
<feature type="compositionally biased region" description="Gly residues" evidence="1">
    <location>
        <begin position="349"/>
        <end position="359"/>
    </location>
</feature>
<dbReference type="SMART" id="SM00454">
    <property type="entry name" value="SAM"/>
    <property type="match status" value="1"/>
</dbReference>
<feature type="region of interest" description="Disordered" evidence="1">
    <location>
        <begin position="345"/>
        <end position="364"/>
    </location>
</feature>
<feature type="region of interest" description="Disordered" evidence="1">
    <location>
        <begin position="124"/>
        <end position="153"/>
    </location>
</feature>
<evidence type="ECO:0000313" key="3">
    <source>
        <dbReference type="Proteomes" id="UP000887566"/>
    </source>
</evidence>
<dbReference type="InterPro" id="IPR001660">
    <property type="entry name" value="SAM"/>
</dbReference>